<keyword evidence="6" id="KW-1185">Reference proteome</keyword>
<keyword evidence="1" id="KW-0479">Metal-binding</keyword>
<accession>A0A9Q1FS97</accession>
<dbReference type="GO" id="GO:0003824">
    <property type="term" value="F:catalytic activity"/>
    <property type="evidence" value="ECO:0007669"/>
    <property type="project" value="InterPro"/>
</dbReference>
<dbReference type="Gene3D" id="3.60.10.10">
    <property type="entry name" value="Endonuclease/exonuclease/phosphatase"/>
    <property type="match status" value="1"/>
</dbReference>
<feature type="compositionally biased region" description="Gly residues" evidence="2">
    <location>
        <begin position="24"/>
        <end position="40"/>
    </location>
</feature>
<dbReference type="PROSITE" id="PS50878">
    <property type="entry name" value="RT_POL"/>
    <property type="match status" value="1"/>
</dbReference>
<dbReference type="InterPro" id="IPR026960">
    <property type="entry name" value="RVT-Znf"/>
</dbReference>
<reference evidence="5" key="1">
    <citation type="journal article" date="2023" name="Science">
        <title>Genome structures resolve the early diversification of teleost fishes.</title>
        <authorList>
            <person name="Parey E."/>
            <person name="Louis A."/>
            <person name="Montfort J."/>
            <person name="Bouchez O."/>
            <person name="Roques C."/>
            <person name="Iampietro C."/>
            <person name="Lluch J."/>
            <person name="Castinel A."/>
            <person name="Donnadieu C."/>
            <person name="Desvignes T."/>
            <person name="Floi Bucao C."/>
            <person name="Jouanno E."/>
            <person name="Wen M."/>
            <person name="Mejri S."/>
            <person name="Dirks R."/>
            <person name="Jansen H."/>
            <person name="Henkel C."/>
            <person name="Chen W.J."/>
            <person name="Zahm M."/>
            <person name="Cabau C."/>
            <person name="Klopp C."/>
            <person name="Thompson A.W."/>
            <person name="Robinson-Rechavi M."/>
            <person name="Braasch I."/>
            <person name="Lecointre G."/>
            <person name="Bobe J."/>
            <person name="Postlethwait J.H."/>
            <person name="Berthelot C."/>
            <person name="Roest Crollius H."/>
            <person name="Guiguen Y."/>
        </authorList>
    </citation>
    <scope>NUCLEOTIDE SEQUENCE</scope>
    <source>
        <strain evidence="5">WJC10195</strain>
    </source>
</reference>
<dbReference type="CDD" id="cd01650">
    <property type="entry name" value="RT_nLTR_like"/>
    <property type="match status" value="1"/>
</dbReference>
<evidence type="ECO:0000256" key="1">
    <source>
        <dbReference type="PROSITE-ProRule" id="PRU00047"/>
    </source>
</evidence>
<dbReference type="InterPro" id="IPR057810">
    <property type="entry name" value="RBD_ZCCHC3_1st"/>
</dbReference>
<dbReference type="PANTHER" id="PTHR19446">
    <property type="entry name" value="REVERSE TRANSCRIPTASES"/>
    <property type="match status" value="1"/>
</dbReference>
<gene>
    <name evidence="5" type="ORF">SKAU_G00135530</name>
</gene>
<comment type="caution">
    <text evidence="5">The sequence shown here is derived from an EMBL/GenBank/DDBJ whole genome shotgun (WGS) entry which is preliminary data.</text>
</comment>
<evidence type="ECO:0000256" key="2">
    <source>
        <dbReference type="SAM" id="MobiDB-lite"/>
    </source>
</evidence>
<protein>
    <recommendedName>
        <fullName evidence="7">Reverse transcriptase</fullName>
    </recommendedName>
</protein>
<organism evidence="5 6">
    <name type="scientific">Synaphobranchus kaupii</name>
    <name type="common">Kaup's arrowtooth eel</name>
    <dbReference type="NCBI Taxonomy" id="118154"/>
    <lineage>
        <taxon>Eukaryota</taxon>
        <taxon>Metazoa</taxon>
        <taxon>Chordata</taxon>
        <taxon>Craniata</taxon>
        <taxon>Vertebrata</taxon>
        <taxon>Euteleostomi</taxon>
        <taxon>Actinopterygii</taxon>
        <taxon>Neopterygii</taxon>
        <taxon>Teleostei</taxon>
        <taxon>Anguilliformes</taxon>
        <taxon>Synaphobranchidae</taxon>
        <taxon>Synaphobranchus</taxon>
    </lineage>
</organism>
<dbReference type="SUPFAM" id="SSF56672">
    <property type="entry name" value="DNA/RNA polymerases"/>
    <property type="match status" value="1"/>
</dbReference>
<feature type="compositionally biased region" description="Pro residues" evidence="2">
    <location>
        <begin position="295"/>
        <end position="320"/>
    </location>
</feature>
<feature type="domain" description="CCHC-type" evidence="3">
    <location>
        <begin position="234"/>
        <end position="247"/>
    </location>
</feature>
<evidence type="ECO:0000259" key="3">
    <source>
        <dbReference type="PROSITE" id="PS50158"/>
    </source>
</evidence>
<dbReference type="Pfam" id="PF23058">
    <property type="entry name" value="RBD_ZCCHC3_2nd"/>
    <property type="match status" value="1"/>
</dbReference>
<feature type="compositionally biased region" description="Polar residues" evidence="2">
    <location>
        <begin position="501"/>
        <end position="513"/>
    </location>
</feature>
<evidence type="ECO:0000313" key="5">
    <source>
        <dbReference type="EMBL" id="KAJ8364722.1"/>
    </source>
</evidence>
<dbReference type="InterPro" id="IPR036691">
    <property type="entry name" value="Endo/exonu/phosph_ase_sf"/>
</dbReference>
<feature type="compositionally biased region" description="Polar residues" evidence="2">
    <location>
        <begin position="480"/>
        <end position="492"/>
    </location>
</feature>
<dbReference type="InterPro" id="IPR005135">
    <property type="entry name" value="Endo/exonuclease/phosphatase"/>
</dbReference>
<feature type="region of interest" description="Disordered" evidence="2">
    <location>
        <begin position="24"/>
        <end position="70"/>
    </location>
</feature>
<dbReference type="EMBL" id="JAINUF010000004">
    <property type="protein sequence ID" value="KAJ8364722.1"/>
    <property type="molecule type" value="Genomic_DNA"/>
</dbReference>
<name>A0A9Q1FS97_SYNKA</name>
<feature type="compositionally biased region" description="Low complexity" evidence="2">
    <location>
        <begin position="388"/>
        <end position="402"/>
    </location>
</feature>
<dbReference type="OrthoDB" id="416119at2759"/>
<evidence type="ECO:0008006" key="7">
    <source>
        <dbReference type="Google" id="ProtNLM"/>
    </source>
</evidence>
<feature type="compositionally biased region" description="Low complexity" evidence="2">
    <location>
        <begin position="41"/>
        <end position="63"/>
    </location>
</feature>
<feature type="compositionally biased region" description="Polar residues" evidence="2">
    <location>
        <begin position="417"/>
        <end position="430"/>
    </location>
</feature>
<keyword evidence="1" id="KW-0862">Zinc</keyword>
<dbReference type="PRINTS" id="PR01217">
    <property type="entry name" value="PRICHEXTENSN"/>
</dbReference>
<dbReference type="InterPro" id="IPR001878">
    <property type="entry name" value="Znf_CCHC"/>
</dbReference>
<feature type="region of interest" description="Disordered" evidence="2">
    <location>
        <begin position="290"/>
        <end position="552"/>
    </location>
</feature>
<dbReference type="Pfam" id="PF03372">
    <property type="entry name" value="Exo_endo_phos"/>
    <property type="match status" value="1"/>
</dbReference>
<dbReference type="Pfam" id="PF00098">
    <property type="entry name" value="zf-CCHC"/>
    <property type="match status" value="2"/>
</dbReference>
<dbReference type="SMART" id="SM00343">
    <property type="entry name" value="ZnF_C2HC"/>
    <property type="match status" value="2"/>
</dbReference>
<keyword evidence="1" id="KW-0863">Zinc-finger</keyword>
<evidence type="ECO:0000259" key="4">
    <source>
        <dbReference type="PROSITE" id="PS50878"/>
    </source>
</evidence>
<evidence type="ECO:0000313" key="6">
    <source>
        <dbReference type="Proteomes" id="UP001152622"/>
    </source>
</evidence>
<dbReference type="InterPro" id="IPR043502">
    <property type="entry name" value="DNA/RNA_pol_sf"/>
</dbReference>
<proteinExistence type="predicted"/>
<feature type="domain" description="CCHC-type" evidence="3">
    <location>
        <begin position="270"/>
        <end position="284"/>
    </location>
</feature>
<feature type="compositionally biased region" description="Basic residues" evidence="2">
    <location>
        <begin position="407"/>
        <end position="416"/>
    </location>
</feature>
<feature type="domain" description="Reverse transcriptase" evidence="4">
    <location>
        <begin position="992"/>
        <end position="1262"/>
    </location>
</feature>
<dbReference type="PROSITE" id="PS50158">
    <property type="entry name" value="ZF_CCHC"/>
    <property type="match status" value="2"/>
</dbReference>
<dbReference type="GO" id="GO:0008270">
    <property type="term" value="F:zinc ion binding"/>
    <property type="evidence" value="ECO:0007669"/>
    <property type="project" value="UniProtKB-KW"/>
</dbReference>
<dbReference type="Proteomes" id="UP001152622">
    <property type="component" value="Chromosome 4"/>
</dbReference>
<dbReference type="Pfam" id="PF13966">
    <property type="entry name" value="zf-RVT"/>
    <property type="match status" value="1"/>
</dbReference>
<sequence length="1638" mass="182025">MAARPVPGTRRHNAVRLTWIQGVEEGGGSTGAGPPAGQGAEGAATEGAPGPATAEGAGRAAGPNPTRPETRVTGLTRLEFSRAVLQRGMGFVPADLNCLVKVPGQGDIFEISFKNPNVLERFWNLYREGKDRRPLNNFAVEPLSDTENKVVTVQFYNETVQDHDVSTWLGRYGNVKSDARRVLDEDGVWNGARKWLVQLKPDPYVVGGVCHIPSIITLGRNRGVVFYNGMPKLCRNCGELGHLAAACTVVKCKTCGGEHETRTCRDPKPCNLCGESGHFFRDCPLSYANRARNTAPPPPSTAAPRPPTPTPTPTPTPRPTPRTRTPATTPPQPGTTTPSQDTAQAPPSTISTGSTQCTGSSAAPLPTQTVTTVKEEPDSDTPIMVEGSYSSSIDSDSDNSTSWQTATKKRKGKHNNTKITEQPSQPQNPAITRLHKQPIRKTQHGNINTRTSPSKTRPEPPPRPSKPSPPRIHQKETHTKTITFQNRPSNDRSLPGPDPTLNKNTQQLSSRGPSNAKGDPGANPSRPTSPGRNPPGSMEGRPVGGPSQGECRIPFCTMDDVLREEWRMGDSLWSGSNIARADGVGTLTKNPYVKIMGNNILESGRILVTDFSVGGSPLRIVNVYGPVGEAGRVSLFQKLRPILLCTMPVVVGGDFNCALRDEDRSRPRKDRSSEELRSIMEDFSLHDAGGASLPQHTWVSSSGAFSSRIDMFLLSPGLRVQTYSTRAVHFSDHHMVTVTLTWEKTVTVGRGLWRMNTSHLQDPKVRLSFSGRYLEWVSLKHLFDSPIEWWEMVKERVQGYFRAVGRRKAKERRAAFDRANAALQRLSLLQSRGLEVSSEIALAKQNLSALYREERKKHTFRSKLQGLEEDEKCTRYFFRRARSKTNNISSLYNSRGVVVSEEAEVREVAREFYAGLYSIRPADGALMDTFLDGLDRRLGDVSREPELSAEELTRAVRSLNQHKAPGPDGIPAEFYQAFWDLLKEDVAEVFRAAYREGRLGASLRQSAVALVPKKGDLKDLRHWRPINLLSADYKIMAKALMRRFQHLMTSVVGPDQTCSIPGRSINDNLLLVRDVIIHSGERGSPLGLLSLDQEKAFDRVSHVCLERVLERFNFPSSLLRWTKMCLTDISGRVVVNKQPSAPFAIRSGVRQGCPLASLLYVIYLEPFLQAIRGNPGIVGYPLPGAQGERLGVMAYMDDITIVGTDSHSIAVANKVLDDFCAATGALVNRDKSELFLSRHWSEPLTVSFPVRRDKIKLLGVTFQSDGEGRLSWEGTLRHVQAKLRSWSVRPLTQTGKILVLKAIVLPICLYLGRVFPPDKATSKLITRMAFRFVWGSTMEKLKRATLLKEEQNGGRGVPDIVTIVLVQGLAALVQNTRKVEKASGAFARYYATPFLRTMGLCALDLTIPYSWDPPYAYRALRDFAFGAGLPRAGLTSWSYKIIMAHLRSKETMTLPRGSTTLDPSIIWANVLHKCLSNKQKDIAWMSAHMCLPTRSFMFKRHLARTERCPHGCTDSEHIYHLFWECSVARRVWGLVVSSVSHNRLLPRSSLTAESVLYGPRGGCRTPELQRQWRIVNTIKQVLWEARNIKVYQKTTVDLVTLRRRVQNLLQDGVMVDFAKDKCLAREKWGVDHWKELII</sequence>
<feature type="compositionally biased region" description="Polar residues" evidence="2">
    <location>
        <begin position="339"/>
        <end position="372"/>
    </location>
</feature>
<feature type="compositionally biased region" description="Pro residues" evidence="2">
    <location>
        <begin position="459"/>
        <end position="470"/>
    </location>
</feature>
<dbReference type="InterPro" id="IPR057811">
    <property type="entry name" value="RBD_ZCCHC3_2nd"/>
</dbReference>
<dbReference type="Gene3D" id="4.10.60.10">
    <property type="entry name" value="Zinc finger, CCHC-type"/>
    <property type="match status" value="1"/>
</dbReference>
<dbReference type="InterPro" id="IPR000477">
    <property type="entry name" value="RT_dom"/>
</dbReference>
<dbReference type="Pfam" id="PF00078">
    <property type="entry name" value="RVT_1"/>
    <property type="match status" value="1"/>
</dbReference>
<feature type="compositionally biased region" description="Basic residues" evidence="2">
    <location>
        <begin position="433"/>
        <end position="443"/>
    </location>
</feature>
<dbReference type="GO" id="GO:0003676">
    <property type="term" value="F:nucleic acid binding"/>
    <property type="evidence" value="ECO:0007669"/>
    <property type="project" value="InterPro"/>
</dbReference>
<dbReference type="SUPFAM" id="SSF56219">
    <property type="entry name" value="DNase I-like"/>
    <property type="match status" value="1"/>
</dbReference>
<dbReference type="Pfam" id="PF23057">
    <property type="entry name" value="RBD_ZCCHC3_1st"/>
    <property type="match status" value="1"/>
</dbReference>